<organism evidence="1 2">
    <name type="scientific">Mucuna pruriens</name>
    <name type="common">Velvet bean</name>
    <name type="synonym">Dolichos pruriens</name>
    <dbReference type="NCBI Taxonomy" id="157652"/>
    <lineage>
        <taxon>Eukaryota</taxon>
        <taxon>Viridiplantae</taxon>
        <taxon>Streptophyta</taxon>
        <taxon>Embryophyta</taxon>
        <taxon>Tracheophyta</taxon>
        <taxon>Spermatophyta</taxon>
        <taxon>Magnoliopsida</taxon>
        <taxon>eudicotyledons</taxon>
        <taxon>Gunneridae</taxon>
        <taxon>Pentapetalae</taxon>
        <taxon>rosids</taxon>
        <taxon>fabids</taxon>
        <taxon>Fabales</taxon>
        <taxon>Fabaceae</taxon>
        <taxon>Papilionoideae</taxon>
        <taxon>50 kb inversion clade</taxon>
        <taxon>NPAAA clade</taxon>
        <taxon>indigoferoid/millettioid clade</taxon>
        <taxon>Phaseoleae</taxon>
        <taxon>Mucuna</taxon>
    </lineage>
</organism>
<feature type="non-terminal residue" evidence="1">
    <location>
        <position position="1"/>
    </location>
</feature>
<accession>A0A371EWB9</accession>
<protein>
    <submittedName>
        <fullName evidence="1">Uncharacterized protein</fullName>
    </submittedName>
</protein>
<dbReference type="OrthoDB" id="1435097at2759"/>
<dbReference type="Proteomes" id="UP000257109">
    <property type="component" value="Unassembled WGS sequence"/>
</dbReference>
<proteinExistence type="predicted"/>
<name>A0A371EWB9_MUCPR</name>
<evidence type="ECO:0000313" key="2">
    <source>
        <dbReference type="Proteomes" id="UP000257109"/>
    </source>
</evidence>
<sequence>MVWNCTTEGLYILGRSSIQKSCPSCNQRVHISNFMEFKVSKYDHYIFVAKCTHDACNWRCRTSLVKKTNLWKIKKLEFSHTCVATIPIHQVLMLIVQIKTTYKKAWLAKQKEIKMEYNN</sequence>
<dbReference type="EMBL" id="QJKJ01011739">
    <property type="protein sequence ID" value="RDX70355.1"/>
    <property type="molecule type" value="Genomic_DNA"/>
</dbReference>
<keyword evidence="2" id="KW-1185">Reference proteome</keyword>
<comment type="caution">
    <text evidence="1">The sequence shown here is derived from an EMBL/GenBank/DDBJ whole genome shotgun (WGS) entry which is preliminary data.</text>
</comment>
<reference evidence="1" key="1">
    <citation type="submission" date="2018-05" db="EMBL/GenBank/DDBJ databases">
        <title>Draft genome of Mucuna pruriens seed.</title>
        <authorList>
            <person name="Nnadi N.E."/>
            <person name="Vos R."/>
            <person name="Hasami M.H."/>
            <person name="Devisetty U.K."/>
            <person name="Aguiy J.C."/>
        </authorList>
    </citation>
    <scope>NUCLEOTIDE SEQUENCE [LARGE SCALE GENOMIC DNA]</scope>
    <source>
        <strain evidence="1">JCA_2017</strain>
    </source>
</reference>
<dbReference type="AlphaFoldDB" id="A0A371EWB9"/>
<evidence type="ECO:0000313" key="1">
    <source>
        <dbReference type="EMBL" id="RDX70355.1"/>
    </source>
</evidence>
<gene>
    <name evidence="1" type="ORF">CR513_50415</name>
</gene>